<dbReference type="CDD" id="cd00462">
    <property type="entry name" value="PTH"/>
    <property type="match status" value="1"/>
</dbReference>
<dbReference type="GO" id="GO:0000049">
    <property type="term" value="F:tRNA binding"/>
    <property type="evidence" value="ECO:0007669"/>
    <property type="project" value="UniProtKB-KW"/>
</dbReference>
<keyword evidence="4" id="KW-0694">RNA-binding</keyword>
<dbReference type="InterPro" id="IPR036416">
    <property type="entry name" value="Pept_tRNA_hydro_sf"/>
</dbReference>
<accession>A0A346Y2D1</accession>
<dbReference type="SUPFAM" id="SSF53178">
    <property type="entry name" value="Peptidyl-tRNA hydrolase-like"/>
    <property type="match status" value="1"/>
</dbReference>
<dbReference type="InterPro" id="IPR018171">
    <property type="entry name" value="Pept_tRNA_hydro_CS"/>
</dbReference>
<evidence type="ECO:0000256" key="6">
    <source>
        <dbReference type="ARBA" id="ARBA00048707"/>
    </source>
</evidence>
<evidence type="ECO:0000256" key="3">
    <source>
        <dbReference type="ARBA" id="ARBA00022801"/>
    </source>
</evidence>
<name>A0A346Y2D1_9ACTN</name>
<evidence type="ECO:0000313" key="9">
    <source>
        <dbReference type="Proteomes" id="UP000264006"/>
    </source>
</evidence>
<sequence length="213" mass="23605">MLARWRARREHGRDREEESTMDRWLAVGLTNPEAEYGGTRHNIGADVIRAAAARHHVDLKPHKAQALVADTFVQAGADRIPVTLAVPFGYMNNSGGPVQQLVRFYKVPTERLIVVQDELDLEPGVLRLKRGGSGGHNGIRDINQRLGAKDYIRLRFGIGRPPGRMPGAKYVLQKFPTKERADVVDIAVEHAVDALVQVISEGLEATQNRVHTA</sequence>
<organism evidence="8 9">
    <name type="scientific">Euzebya pacifica</name>
    <dbReference type="NCBI Taxonomy" id="1608957"/>
    <lineage>
        <taxon>Bacteria</taxon>
        <taxon>Bacillati</taxon>
        <taxon>Actinomycetota</taxon>
        <taxon>Nitriliruptoria</taxon>
        <taxon>Euzebyales</taxon>
    </lineage>
</organism>
<keyword evidence="3 8" id="KW-0378">Hydrolase</keyword>
<reference evidence="8 9" key="1">
    <citation type="submission" date="2018-09" db="EMBL/GenBank/DDBJ databases">
        <title>Complete genome sequence of Euzebya sp. DY32-46 isolated from seawater of Pacific Ocean.</title>
        <authorList>
            <person name="Xu L."/>
            <person name="Wu Y.-H."/>
            <person name="Xu X.-W."/>
        </authorList>
    </citation>
    <scope>NUCLEOTIDE SEQUENCE [LARGE SCALE GENOMIC DNA]</scope>
    <source>
        <strain evidence="8 9">DY32-46</strain>
    </source>
</reference>
<keyword evidence="9" id="KW-1185">Reference proteome</keyword>
<evidence type="ECO:0000256" key="4">
    <source>
        <dbReference type="ARBA" id="ARBA00022884"/>
    </source>
</evidence>
<dbReference type="EMBL" id="CP031165">
    <property type="protein sequence ID" value="AXV08628.1"/>
    <property type="molecule type" value="Genomic_DNA"/>
</dbReference>
<comment type="catalytic activity">
    <reaction evidence="6">
        <text>an N-acyl-L-alpha-aminoacyl-tRNA + H2O = an N-acyl-L-amino acid + a tRNA + H(+)</text>
        <dbReference type="Rhea" id="RHEA:54448"/>
        <dbReference type="Rhea" id="RHEA-COMP:10123"/>
        <dbReference type="Rhea" id="RHEA-COMP:13883"/>
        <dbReference type="ChEBI" id="CHEBI:15377"/>
        <dbReference type="ChEBI" id="CHEBI:15378"/>
        <dbReference type="ChEBI" id="CHEBI:59874"/>
        <dbReference type="ChEBI" id="CHEBI:78442"/>
        <dbReference type="ChEBI" id="CHEBI:138191"/>
        <dbReference type="EC" id="3.1.1.29"/>
    </reaction>
</comment>
<protein>
    <recommendedName>
        <fullName evidence="7">Peptidyl-tRNA hydrolase</fullName>
        <ecNumber evidence="1">3.1.1.29</ecNumber>
    </recommendedName>
</protein>
<dbReference type="InterPro" id="IPR001328">
    <property type="entry name" value="Pept_tRNA_hydro"/>
</dbReference>
<comment type="similarity">
    <text evidence="5">Belongs to the PTH family.</text>
</comment>
<dbReference type="Gene3D" id="3.40.50.1470">
    <property type="entry name" value="Peptidyl-tRNA hydrolase"/>
    <property type="match status" value="1"/>
</dbReference>
<evidence type="ECO:0000256" key="7">
    <source>
        <dbReference type="ARBA" id="ARBA00050038"/>
    </source>
</evidence>
<dbReference type="Pfam" id="PF01195">
    <property type="entry name" value="Pept_tRNA_hydro"/>
    <property type="match status" value="1"/>
</dbReference>
<dbReference type="GO" id="GO:0004045">
    <property type="term" value="F:peptidyl-tRNA hydrolase activity"/>
    <property type="evidence" value="ECO:0007669"/>
    <property type="project" value="UniProtKB-EC"/>
</dbReference>
<evidence type="ECO:0000313" key="8">
    <source>
        <dbReference type="EMBL" id="AXV08628.1"/>
    </source>
</evidence>
<dbReference type="AlphaFoldDB" id="A0A346Y2D1"/>
<gene>
    <name evidence="8" type="ORF">DVS28_a3957</name>
</gene>
<dbReference type="FunFam" id="3.40.50.1470:FF:000001">
    <property type="entry name" value="Peptidyl-tRNA hydrolase"/>
    <property type="match status" value="1"/>
</dbReference>
<dbReference type="PROSITE" id="PS01196">
    <property type="entry name" value="PEPT_TRNA_HYDROL_2"/>
    <property type="match status" value="1"/>
</dbReference>
<evidence type="ECO:0000256" key="5">
    <source>
        <dbReference type="ARBA" id="ARBA00038063"/>
    </source>
</evidence>
<proteinExistence type="inferred from homology"/>
<dbReference type="Proteomes" id="UP000264006">
    <property type="component" value="Chromosome"/>
</dbReference>
<evidence type="ECO:0000256" key="2">
    <source>
        <dbReference type="ARBA" id="ARBA00022555"/>
    </source>
</evidence>
<dbReference type="PANTHER" id="PTHR17224">
    <property type="entry name" value="PEPTIDYL-TRNA HYDROLASE"/>
    <property type="match status" value="1"/>
</dbReference>
<keyword evidence="2" id="KW-0820">tRNA-binding</keyword>
<dbReference type="EC" id="3.1.1.29" evidence="1"/>
<dbReference type="PANTHER" id="PTHR17224:SF1">
    <property type="entry name" value="PEPTIDYL-TRNA HYDROLASE"/>
    <property type="match status" value="1"/>
</dbReference>
<evidence type="ECO:0000256" key="1">
    <source>
        <dbReference type="ARBA" id="ARBA00013260"/>
    </source>
</evidence>
<dbReference type="NCBIfam" id="TIGR00447">
    <property type="entry name" value="pth"/>
    <property type="match status" value="1"/>
</dbReference>
<dbReference type="KEGG" id="euz:DVS28_a3957"/>